<reference evidence="7 8" key="1">
    <citation type="submission" date="2021-07" db="EMBL/GenBank/DDBJ databases">
        <authorList>
            <consortium name="Genoscope - CEA"/>
            <person name="William W."/>
        </authorList>
    </citation>
    <scope>NUCLEOTIDE SEQUENCE [LARGE SCALE GENOMIC DNA]</scope>
</reference>
<keyword evidence="3" id="KW-0862">Zinc</keyword>
<evidence type="ECO:0000313" key="7">
    <source>
        <dbReference type="EMBL" id="CAG7898012.1"/>
    </source>
</evidence>
<dbReference type="AlphaFoldDB" id="A0A8D9M489"/>
<feature type="region of interest" description="Disordered" evidence="5">
    <location>
        <begin position="179"/>
        <end position="233"/>
    </location>
</feature>
<sequence>MLMLRGKFKYAFVAFGPSIRGFSLMRRVIAVDDGNYHLYPLAFAVVDAENGASWKWFFRGLSQKIPDASDLVFKLVSRLGAAMLLNVYQVDRSEFEVKNETMKFVVDLEKRHCTCNVFDIDKIPCIHAIAAAKHIKRDENRFVDASHLTETWAKAYAESIHPGGELSTSTYPENIDELSCPPPATKKKSGRPPTKRKRSVGEFGVPGSKSQSHKCSRCGTGGHNKITCQRPIG</sequence>
<dbReference type="PANTHER" id="PTHR31973">
    <property type="entry name" value="POLYPROTEIN, PUTATIVE-RELATED"/>
    <property type="match status" value="1"/>
</dbReference>
<evidence type="ECO:0000256" key="5">
    <source>
        <dbReference type="SAM" id="MobiDB-lite"/>
    </source>
</evidence>
<evidence type="ECO:0000256" key="4">
    <source>
        <dbReference type="PROSITE-ProRule" id="PRU00325"/>
    </source>
</evidence>
<accession>A0A8D9M489</accession>
<name>A0A8D9M489_BRACM</name>
<feature type="domain" description="SWIM-type" evidence="6">
    <location>
        <begin position="104"/>
        <end position="136"/>
    </location>
</feature>
<gene>
    <name evidence="7" type="ORF">BRAPAZ1V2_A08P16780.2</name>
</gene>
<dbReference type="Gramene" id="A08p16780.2_BraZ1">
    <property type="protein sequence ID" value="A08p16780.2_BraZ1.CDS"/>
    <property type="gene ID" value="A08g16780.2_BraZ1"/>
</dbReference>
<dbReference type="SMART" id="SM00575">
    <property type="entry name" value="ZnF_PMZ"/>
    <property type="match status" value="1"/>
</dbReference>
<evidence type="ECO:0000313" key="8">
    <source>
        <dbReference type="Proteomes" id="UP000694005"/>
    </source>
</evidence>
<dbReference type="InterPro" id="IPR007527">
    <property type="entry name" value="Znf_SWIM"/>
</dbReference>
<evidence type="ECO:0000259" key="6">
    <source>
        <dbReference type="PROSITE" id="PS50966"/>
    </source>
</evidence>
<dbReference type="PROSITE" id="PS50966">
    <property type="entry name" value="ZF_SWIM"/>
    <property type="match status" value="1"/>
</dbReference>
<keyword evidence="1" id="KW-0479">Metal-binding</keyword>
<evidence type="ECO:0000256" key="1">
    <source>
        <dbReference type="ARBA" id="ARBA00022723"/>
    </source>
</evidence>
<dbReference type="InterPro" id="IPR006564">
    <property type="entry name" value="Znf_PMZ"/>
</dbReference>
<evidence type="ECO:0000256" key="3">
    <source>
        <dbReference type="ARBA" id="ARBA00022833"/>
    </source>
</evidence>
<protein>
    <recommendedName>
        <fullName evidence="6">SWIM-type domain-containing protein</fullName>
    </recommendedName>
</protein>
<keyword evidence="2 4" id="KW-0863">Zinc-finger</keyword>
<evidence type="ECO:0000256" key="2">
    <source>
        <dbReference type="ARBA" id="ARBA00022771"/>
    </source>
</evidence>
<dbReference type="Proteomes" id="UP000694005">
    <property type="component" value="Chromosome A08"/>
</dbReference>
<proteinExistence type="predicted"/>
<organism evidence="7 8">
    <name type="scientific">Brassica campestris</name>
    <name type="common">Field mustard</name>
    <dbReference type="NCBI Taxonomy" id="3711"/>
    <lineage>
        <taxon>Eukaryota</taxon>
        <taxon>Viridiplantae</taxon>
        <taxon>Streptophyta</taxon>
        <taxon>Embryophyta</taxon>
        <taxon>Tracheophyta</taxon>
        <taxon>Spermatophyta</taxon>
        <taxon>Magnoliopsida</taxon>
        <taxon>eudicotyledons</taxon>
        <taxon>Gunneridae</taxon>
        <taxon>Pentapetalae</taxon>
        <taxon>rosids</taxon>
        <taxon>malvids</taxon>
        <taxon>Brassicales</taxon>
        <taxon>Brassicaceae</taxon>
        <taxon>Brassiceae</taxon>
        <taxon>Brassica</taxon>
    </lineage>
</organism>
<dbReference type="EMBL" id="LS974624">
    <property type="protein sequence ID" value="CAG7898012.1"/>
    <property type="molecule type" value="Genomic_DNA"/>
</dbReference>
<dbReference type="Pfam" id="PF04434">
    <property type="entry name" value="SWIM"/>
    <property type="match status" value="1"/>
</dbReference>
<feature type="compositionally biased region" description="Basic residues" evidence="5">
    <location>
        <begin position="185"/>
        <end position="198"/>
    </location>
</feature>
<dbReference type="GO" id="GO:0008270">
    <property type="term" value="F:zinc ion binding"/>
    <property type="evidence" value="ECO:0007669"/>
    <property type="project" value="UniProtKB-KW"/>
</dbReference>
<dbReference type="PANTHER" id="PTHR31973:SF195">
    <property type="entry name" value="MUDR FAMILY TRANSPOSASE"/>
    <property type="match status" value="1"/>
</dbReference>